<feature type="domain" description="Baseplate hub protein gp44/GpP-like second" evidence="3">
    <location>
        <begin position="98"/>
        <end position="183"/>
    </location>
</feature>
<evidence type="ECO:0000259" key="3">
    <source>
        <dbReference type="Pfam" id="PF22255"/>
    </source>
</evidence>
<evidence type="ECO:0000313" key="4">
    <source>
        <dbReference type="EMBL" id="MQY50183.1"/>
    </source>
</evidence>
<evidence type="ECO:0008006" key="6">
    <source>
        <dbReference type="Google" id="ProtNLM"/>
    </source>
</evidence>
<dbReference type="InterPro" id="IPR053981">
    <property type="entry name" value="Gp44/GpP-like_2nd"/>
</dbReference>
<dbReference type="InterPro" id="IPR053982">
    <property type="entry name" value="Gp44/GpP-like_C"/>
</dbReference>
<dbReference type="Gene3D" id="3.55.50.10">
    <property type="entry name" value="Baseplate protein-like domains"/>
    <property type="match status" value="1"/>
</dbReference>
<dbReference type="PIRSF" id="PIRSF004440">
    <property type="entry name" value="GpP"/>
    <property type="match status" value="1"/>
</dbReference>
<dbReference type="InterPro" id="IPR023399">
    <property type="entry name" value="Baseplate-like_2-layer_sand"/>
</dbReference>
<dbReference type="Pfam" id="PF21929">
    <property type="entry name" value="GpP_4th"/>
    <property type="match status" value="1"/>
</dbReference>
<feature type="domain" description="Baseplate hub protein gp44/GpP-like C-terminal" evidence="2">
    <location>
        <begin position="261"/>
        <end position="344"/>
    </location>
</feature>
<dbReference type="Pfam" id="PF22255">
    <property type="entry name" value="Gp44-like_2nd"/>
    <property type="match status" value="1"/>
</dbReference>
<dbReference type="Gene3D" id="3.30.1920.10">
    <property type="entry name" value="Baseplate protein-like domains - 2 layer sandwich fold"/>
    <property type="match status" value="1"/>
</dbReference>
<evidence type="ECO:0000313" key="5">
    <source>
        <dbReference type="Proteomes" id="UP000480275"/>
    </source>
</evidence>
<sequence>MATQENLSGIAELRVAGAYYGGWKSLRVTRSIEQLAGTFELEIAECWPGSLQRRPIRPGQPCQLLLDGDVVITGYVDTVMVDFDATRHTLRVSGRDKTADLVDCSAVYKSGQWHKVKIDQLARDLLKPYDIAVIIDDGVDIGSALDSFSIQEGESVFECLERAARLKALLLTSNPEGDLVITRAGTRRLDFGLVEGDNIKAARGEFSWKERFSSYTVKGQGRLGAEGDQAHSSPSAKVADDIITRPRPLIVLAEAHSKNATLKDRAEWERNVRRGRSARGSVTVQGWVDPAGNIWQPNTIVPVTSSMLLLDAAEMLIVGCTYTLDDQGGTLTELAISQPEAFQLLEGVTQSRLFGKLKTKEQRDRKEKVEDWSDQ</sequence>
<name>A0A6L5JS33_RHOTE</name>
<dbReference type="Proteomes" id="UP000480275">
    <property type="component" value="Unassembled WGS sequence"/>
</dbReference>
<organism evidence="4 5">
    <name type="scientific">Rhodocyclus tenuis</name>
    <name type="common">Rhodospirillum tenue</name>
    <dbReference type="NCBI Taxonomy" id="1066"/>
    <lineage>
        <taxon>Bacteria</taxon>
        <taxon>Pseudomonadati</taxon>
        <taxon>Pseudomonadota</taxon>
        <taxon>Betaproteobacteria</taxon>
        <taxon>Rhodocyclales</taxon>
        <taxon>Rhodocyclaceae</taxon>
        <taxon>Rhodocyclus</taxon>
    </lineage>
</organism>
<evidence type="ECO:0000259" key="2">
    <source>
        <dbReference type="Pfam" id="PF21929"/>
    </source>
</evidence>
<dbReference type="Pfam" id="PF21683">
    <property type="entry name" value="GpP-like_1st"/>
    <property type="match status" value="1"/>
</dbReference>
<dbReference type="InterPro" id="IPR049354">
    <property type="entry name" value="GpP-like_N"/>
</dbReference>
<comment type="caution">
    <text evidence="4">The sequence shown here is derived from an EMBL/GenBank/DDBJ whole genome shotgun (WGS) entry which is preliminary data.</text>
</comment>
<dbReference type="SUPFAM" id="SSF69279">
    <property type="entry name" value="Phage tail proteins"/>
    <property type="match status" value="2"/>
</dbReference>
<dbReference type="InterPro" id="IPR026276">
    <property type="entry name" value="Baseplate_GpP"/>
</dbReference>
<dbReference type="OrthoDB" id="9016931at2"/>
<reference evidence="4 5" key="1">
    <citation type="submission" date="2019-10" db="EMBL/GenBank/DDBJ databases">
        <title>Whole-genome sequence of the purple nonsulfur photosynthetic bacterium Rhodocyclus tenuis.</title>
        <authorList>
            <person name="Kyndt J.A."/>
            <person name="Meyer T.E."/>
        </authorList>
    </citation>
    <scope>NUCLEOTIDE SEQUENCE [LARGE SCALE GENOMIC DNA]</scope>
    <source>
        <strain evidence="4 5">DSM 110</strain>
    </source>
</reference>
<dbReference type="Gene3D" id="2.30.300.10">
    <property type="entry name" value="Baseplate protein-like domain - beta roll fold"/>
    <property type="match status" value="1"/>
</dbReference>
<accession>A0A6L5JS33</accession>
<dbReference type="AlphaFoldDB" id="A0A6L5JS33"/>
<feature type="domain" description="Baseplate hub protein gp44-like N-terminal" evidence="1">
    <location>
        <begin position="12"/>
        <end position="96"/>
    </location>
</feature>
<proteinExistence type="predicted"/>
<dbReference type="EMBL" id="WIXJ01000001">
    <property type="protein sequence ID" value="MQY50183.1"/>
    <property type="molecule type" value="Genomic_DNA"/>
</dbReference>
<gene>
    <name evidence="4" type="ORF">GHK24_00090</name>
</gene>
<evidence type="ECO:0000259" key="1">
    <source>
        <dbReference type="Pfam" id="PF21683"/>
    </source>
</evidence>
<protein>
    <recommendedName>
        <fullName evidence="6">Phage tail protein</fullName>
    </recommendedName>
</protein>